<dbReference type="SMART" id="SM00355">
    <property type="entry name" value="ZnF_C2H2"/>
    <property type="match status" value="2"/>
</dbReference>
<dbReference type="PANTHER" id="PTHR47428:SF1">
    <property type="entry name" value="REGULATORY PROTEIN MIG1-RELATED"/>
    <property type="match status" value="1"/>
</dbReference>
<dbReference type="PROSITE" id="PS00028">
    <property type="entry name" value="ZINC_FINGER_C2H2_1"/>
    <property type="match status" value="2"/>
</dbReference>
<dbReference type="STRING" id="133385.A0A2T9YF31"/>
<proteinExistence type="predicted"/>
<evidence type="ECO:0000256" key="5">
    <source>
        <dbReference type="ARBA" id="ARBA00022833"/>
    </source>
</evidence>
<dbReference type="EMBL" id="MBFR01000229">
    <property type="protein sequence ID" value="PVU90952.1"/>
    <property type="molecule type" value="Genomic_DNA"/>
</dbReference>
<gene>
    <name evidence="11" type="ORF">BB561_004644</name>
</gene>
<evidence type="ECO:0000256" key="9">
    <source>
        <dbReference type="PROSITE-ProRule" id="PRU00042"/>
    </source>
</evidence>
<dbReference type="PROSITE" id="PS50157">
    <property type="entry name" value="ZINC_FINGER_C2H2_2"/>
    <property type="match status" value="2"/>
</dbReference>
<dbReference type="GO" id="GO:0008270">
    <property type="term" value="F:zinc ion binding"/>
    <property type="evidence" value="ECO:0007669"/>
    <property type="project" value="UniProtKB-KW"/>
</dbReference>
<evidence type="ECO:0000256" key="2">
    <source>
        <dbReference type="ARBA" id="ARBA00022723"/>
    </source>
</evidence>
<dbReference type="InterPro" id="IPR051007">
    <property type="entry name" value="creA/MIG_C2H2-ZnF"/>
</dbReference>
<comment type="caution">
    <text evidence="11">The sequence shown here is derived from an EMBL/GenBank/DDBJ whole genome shotgun (WGS) entry which is preliminary data.</text>
</comment>
<feature type="domain" description="C2H2-type" evidence="10">
    <location>
        <begin position="54"/>
        <end position="83"/>
    </location>
</feature>
<dbReference type="Proteomes" id="UP000245383">
    <property type="component" value="Unassembled WGS sequence"/>
</dbReference>
<protein>
    <recommendedName>
        <fullName evidence="10">C2H2-type domain-containing protein</fullName>
    </recommendedName>
</protein>
<evidence type="ECO:0000313" key="12">
    <source>
        <dbReference type="Proteomes" id="UP000245383"/>
    </source>
</evidence>
<keyword evidence="12" id="KW-1185">Reference proteome</keyword>
<organism evidence="11 12">
    <name type="scientific">Smittium simulii</name>
    <dbReference type="NCBI Taxonomy" id="133385"/>
    <lineage>
        <taxon>Eukaryota</taxon>
        <taxon>Fungi</taxon>
        <taxon>Fungi incertae sedis</taxon>
        <taxon>Zoopagomycota</taxon>
        <taxon>Kickxellomycotina</taxon>
        <taxon>Harpellomycetes</taxon>
        <taxon>Harpellales</taxon>
        <taxon>Legeriomycetaceae</taxon>
        <taxon>Smittium</taxon>
    </lineage>
</organism>
<evidence type="ECO:0000256" key="1">
    <source>
        <dbReference type="ARBA" id="ARBA00004123"/>
    </source>
</evidence>
<dbReference type="GO" id="GO:0000978">
    <property type="term" value="F:RNA polymerase II cis-regulatory region sequence-specific DNA binding"/>
    <property type="evidence" value="ECO:0007669"/>
    <property type="project" value="TreeGrafter"/>
</dbReference>
<dbReference type="GO" id="GO:0005634">
    <property type="term" value="C:nucleus"/>
    <property type="evidence" value="ECO:0007669"/>
    <property type="project" value="UniProtKB-SubCell"/>
</dbReference>
<sequence>MLLKEENNAPKKRMKTLNKKNEERAFKCPLCSMAFFRLEHQTRHMRTHTGEKPHQCTHVGCGKRFSRTDELTRHMKIHRSDHVRKRSAKSATKKQKAGNVIVAPKDIKKFDLSLGFPNINYNMNENSNIAPNVGYINRINYGTYNDFAANFDFSNSIEDKSIRQKPFLDTTTLQNYTAPGALYQIQQQATFYNPAQFKLPNIELNGAMGNSINNLQLRQPRTISNAFTEGSSNSMYNNFPLSKYNNTVQFKRVISDSQSNMATQPHLNTQNDIFNIPIPQIQNIMQTSKQNKLIPSNLLLEQSDFFNFNDQIKTINNDNGLRPMQFSKLCKYQNNSTYPQNIENYNMNSIAEADSKYNSPMGNEFKFNPNAALNFRSINQVQFKNEPINVQQQHIKIQNKLIIPSERSIKPQELMSKSQTQLDTTDCTDGYSFFQLNNFNNNNSQENQMAGEKKIFNQSNFDFFSGSNWSNGFTMQNDVEFIKNFVDTGNF</sequence>
<dbReference type="OrthoDB" id="654211at2759"/>
<dbReference type="InterPro" id="IPR013087">
    <property type="entry name" value="Znf_C2H2_type"/>
</dbReference>
<keyword evidence="6" id="KW-0805">Transcription regulation</keyword>
<evidence type="ECO:0000256" key="6">
    <source>
        <dbReference type="ARBA" id="ARBA00023015"/>
    </source>
</evidence>
<dbReference type="GO" id="GO:0005737">
    <property type="term" value="C:cytoplasm"/>
    <property type="evidence" value="ECO:0007669"/>
    <property type="project" value="TreeGrafter"/>
</dbReference>
<dbReference type="Pfam" id="PF00096">
    <property type="entry name" value="zf-C2H2"/>
    <property type="match status" value="2"/>
</dbReference>
<name>A0A2T9YF31_9FUNG</name>
<dbReference type="AlphaFoldDB" id="A0A2T9YF31"/>
<dbReference type="FunFam" id="3.30.160.60:FF:002343">
    <property type="entry name" value="Zinc finger protein 33A"/>
    <property type="match status" value="1"/>
</dbReference>
<keyword evidence="5" id="KW-0862">Zinc</keyword>
<keyword evidence="7" id="KW-0804">Transcription</keyword>
<evidence type="ECO:0000256" key="7">
    <source>
        <dbReference type="ARBA" id="ARBA00023163"/>
    </source>
</evidence>
<dbReference type="InterPro" id="IPR036236">
    <property type="entry name" value="Znf_C2H2_sf"/>
</dbReference>
<evidence type="ECO:0000313" key="11">
    <source>
        <dbReference type="EMBL" id="PVU90952.1"/>
    </source>
</evidence>
<reference evidence="11 12" key="1">
    <citation type="journal article" date="2018" name="MBio">
        <title>Comparative Genomics Reveals the Core Gene Toolbox for the Fungus-Insect Symbiosis.</title>
        <authorList>
            <person name="Wang Y."/>
            <person name="Stata M."/>
            <person name="Wang W."/>
            <person name="Stajich J.E."/>
            <person name="White M.M."/>
            <person name="Moncalvo J.M."/>
        </authorList>
    </citation>
    <scope>NUCLEOTIDE SEQUENCE [LARGE SCALE GENOMIC DNA]</scope>
    <source>
        <strain evidence="11 12">SWE-8-4</strain>
    </source>
</reference>
<evidence type="ECO:0000256" key="4">
    <source>
        <dbReference type="ARBA" id="ARBA00022771"/>
    </source>
</evidence>
<keyword evidence="4 9" id="KW-0863">Zinc-finger</keyword>
<keyword evidence="2" id="KW-0479">Metal-binding</keyword>
<keyword evidence="3" id="KW-0677">Repeat</keyword>
<accession>A0A2T9YF31</accession>
<evidence type="ECO:0000259" key="10">
    <source>
        <dbReference type="PROSITE" id="PS50157"/>
    </source>
</evidence>
<dbReference type="Gene3D" id="3.30.160.60">
    <property type="entry name" value="Classic Zinc Finger"/>
    <property type="match status" value="2"/>
</dbReference>
<feature type="domain" description="C2H2-type" evidence="10">
    <location>
        <begin position="26"/>
        <end position="53"/>
    </location>
</feature>
<evidence type="ECO:0000256" key="3">
    <source>
        <dbReference type="ARBA" id="ARBA00022737"/>
    </source>
</evidence>
<comment type="subcellular location">
    <subcellularLocation>
        <location evidence="1">Nucleus</location>
    </subcellularLocation>
</comment>
<dbReference type="SUPFAM" id="SSF57667">
    <property type="entry name" value="beta-beta-alpha zinc fingers"/>
    <property type="match status" value="1"/>
</dbReference>
<dbReference type="PANTHER" id="PTHR47428">
    <property type="entry name" value="REGULATORY PROTEIN MIG1-RELATED"/>
    <property type="match status" value="1"/>
</dbReference>
<keyword evidence="8" id="KW-0539">Nucleus</keyword>
<dbReference type="GO" id="GO:0000433">
    <property type="term" value="P:carbon catabolite repression of transcription from RNA polymerase II promoter by glucose"/>
    <property type="evidence" value="ECO:0007669"/>
    <property type="project" value="TreeGrafter"/>
</dbReference>
<evidence type="ECO:0000256" key="8">
    <source>
        <dbReference type="ARBA" id="ARBA00023242"/>
    </source>
</evidence>